<sequence>MSSSSTDVFGFHSLMSYRDTFYLGIVPIDEVLLKTGYAHFYSYLPYNKNITTPNVGLHIPIIRKAGYATTSSSIKNYFAPGSFDDSKKSLKVLIC</sequence>
<dbReference type="Proteomes" id="UP000035680">
    <property type="component" value="Unassembled WGS sequence"/>
</dbReference>
<keyword evidence="1" id="KW-1185">Reference proteome</keyword>
<reference evidence="1" key="1">
    <citation type="submission" date="2014-07" db="EMBL/GenBank/DDBJ databases">
        <authorList>
            <person name="Martin A.A"/>
            <person name="De Silva N."/>
        </authorList>
    </citation>
    <scope>NUCLEOTIDE SEQUENCE</scope>
</reference>
<evidence type="ECO:0000313" key="2">
    <source>
        <dbReference type="WBParaSite" id="SVE_0775200.1"/>
    </source>
</evidence>
<evidence type="ECO:0000313" key="1">
    <source>
        <dbReference type="Proteomes" id="UP000035680"/>
    </source>
</evidence>
<protein>
    <submittedName>
        <fullName evidence="2">Uncharacterized protein</fullName>
    </submittedName>
</protein>
<name>A0A0K0FFV6_STRVS</name>
<dbReference type="WBParaSite" id="SVE_0775200.1">
    <property type="protein sequence ID" value="SVE_0775200.1"/>
    <property type="gene ID" value="SVE_0775200"/>
</dbReference>
<dbReference type="AlphaFoldDB" id="A0A0K0FFV6"/>
<organism evidence="1 2">
    <name type="scientific">Strongyloides venezuelensis</name>
    <name type="common">Threadworm</name>
    <dbReference type="NCBI Taxonomy" id="75913"/>
    <lineage>
        <taxon>Eukaryota</taxon>
        <taxon>Metazoa</taxon>
        <taxon>Ecdysozoa</taxon>
        <taxon>Nematoda</taxon>
        <taxon>Chromadorea</taxon>
        <taxon>Rhabditida</taxon>
        <taxon>Tylenchina</taxon>
        <taxon>Panagrolaimomorpha</taxon>
        <taxon>Strongyloidoidea</taxon>
        <taxon>Strongyloididae</taxon>
        <taxon>Strongyloides</taxon>
    </lineage>
</organism>
<reference evidence="2" key="2">
    <citation type="submission" date="2015-08" db="UniProtKB">
        <authorList>
            <consortium name="WormBaseParasite"/>
        </authorList>
    </citation>
    <scope>IDENTIFICATION</scope>
</reference>
<accession>A0A0K0FFV6</accession>
<proteinExistence type="predicted"/>